<dbReference type="InterPro" id="IPR013857">
    <property type="entry name" value="NADH-UbQ_OxRdtase-assoc_prot30"/>
</dbReference>
<dbReference type="Pfam" id="PF08547">
    <property type="entry name" value="CIA30"/>
    <property type="match status" value="1"/>
</dbReference>
<reference evidence="8" key="1">
    <citation type="submission" date="2023-01" db="EMBL/GenBank/DDBJ databases">
        <title>Key to firefly adult light organ development and bioluminescence: homeobox transcription factors regulate luciferase expression and transportation to peroxisome.</title>
        <authorList>
            <person name="Fu X."/>
        </authorList>
    </citation>
    <scope>NUCLEOTIDE SEQUENCE [LARGE SCALE GENOMIC DNA]</scope>
</reference>
<dbReference type="Proteomes" id="UP001353858">
    <property type="component" value="Unassembled WGS sequence"/>
</dbReference>
<dbReference type="SUPFAM" id="SSF49785">
    <property type="entry name" value="Galactose-binding domain-like"/>
    <property type="match status" value="1"/>
</dbReference>
<dbReference type="PANTHER" id="PTHR13194">
    <property type="entry name" value="COMPLEX I INTERMEDIATE-ASSOCIATED PROTEIN 30"/>
    <property type="match status" value="1"/>
</dbReference>
<sequence length="297" mass="34398">MNLIIKQRLFSVHRVKSNLQQILGFKTSCALNLFYERDDKGGYSDNRKYPSKIQMIRDGLKELKQEIALWSEEMKESFESDPCLEFRQGETDVAWRFESEKSLEKWVVTSDSDHNEGFSKCSLTLSKHGKGLFSGVLNTELPKDGRIKRAGYCNMKSMRARKSFKRDTHLDWTPYNILVLKVKGDGRSYMLNISTKGFFDITWNDTFNYVLYTRGGPYWQVSKIPFSKFIFSSKGRVQDKQFAIPLNRIASFGISAGDKINGPFSLEIDYIGLEFNPNHVEEFAYEMYETDRYIAGS</sequence>
<dbReference type="GO" id="GO:0051082">
    <property type="term" value="F:unfolded protein binding"/>
    <property type="evidence" value="ECO:0007669"/>
    <property type="project" value="TreeGrafter"/>
</dbReference>
<accession>A0AAN7PJX1</accession>
<dbReference type="AlphaFoldDB" id="A0AAN7PJX1"/>
<comment type="similarity">
    <text evidence="2">Belongs to the CIA30 family.</text>
</comment>
<evidence type="ECO:0000256" key="3">
    <source>
        <dbReference type="ARBA" id="ARBA00023128"/>
    </source>
</evidence>
<evidence type="ECO:0000256" key="2">
    <source>
        <dbReference type="ARBA" id="ARBA00007884"/>
    </source>
</evidence>
<dbReference type="EMBL" id="JARPUR010000001">
    <property type="protein sequence ID" value="KAK4884021.1"/>
    <property type="molecule type" value="Genomic_DNA"/>
</dbReference>
<proteinExistence type="inferred from homology"/>
<keyword evidence="4" id="KW-0143">Chaperone</keyword>
<dbReference type="PANTHER" id="PTHR13194:SF18">
    <property type="entry name" value="COMPLEX I INTERMEDIATE-ASSOCIATED PROTEIN 30, MITOCHONDRIAL"/>
    <property type="match status" value="1"/>
</dbReference>
<name>A0AAN7PJX1_9COLE</name>
<protein>
    <recommendedName>
        <fullName evidence="6">NADH:ubiquinone oxidoreductase intermediate-associated protein 30 domain-containing protein</fullName>
    </recommendedName>
</protein>
<keyword evidence="8" id="KW-1185">Reference proteome</keyword>
<feature type="coiled-coil region" evidence="5">
    <location>
        <begin position="53"/>
        <end position="80"/>
    </location>
</feature>
<evidence type="ECO:0000256" key="1">
    <source>
        <dbReference type="ARBA" id="ARBA00004173"/>
    </source>
</evidence>
<feature type="domain" description="NADH:ubiquinone oxidoreductase intermediate-associated protein 30" evidence="6">
    <location>
        <begin position="95"/>
        <end position="268"/>
    </location>
</feature>
<keyword evidence="5" id="KW-0175">Coiled coil</keyword>
<comment type="subcellular location">
    <subcellularLocation>
        <location evidence="1">Mitochondrion</location>
    </subcellularLocation>
</comment>
<evidence type="ECO:0000256" key="4">
    <source>
        <dbReference type="ARBA" id="ARBA00023186"/>
    </source>
</evidence>
<evidence type="ECO:0000313" key="8">
    <source>
        <dbReference type="Proteomes" id="UP001353858"/>
    </source>
</evidence>
<evidence type="ECO:0000256" key="5">
    <source>
        <dbReference type="SAM" id="Coils"/>
    </source>
</evidence>
<organism evidence="7 8">
    <name type="scientific">Aquatica leii</name>
    <dbReference type="NCBI Taxonomy" id="1421715"/>
    <lineage>
        <taxon>Eukaryota</taxon>
        <taxon>Metazoa</taxon>
        <taxon>Ecdysozoa</taxon>
        <taxon>Arthropoda</taxon>
        <taxon>Hexapoda</taxon>
        <taxon>Insecta</taxon>
        <taxon>Pterygota</taxon>
        <taxon>Neoptera</taxon>
        <taxon>Endopterygota</taxon>
        <taxon>Coleoptera</taxon>
        <taxon>Polyphaga</taxon>
        <taxon>Elateriformia</taxon>
        <taxon>Elateroidea</taxon>
        <taxon>Lampyridae</taxon>
        <taxon>Luciolinae</taxon>
        <taxon>Aquatica</taxon>
    </lineage>
</organism>
<dbReference type="GO" id="GO:0005739">
    <property type="term" value="C:mitochondrion"/>
    <property type="evidence" value="ECO:0007669"/>
    <property type="project" value="UniProtKB-SubCell"/>
</dbReference>
<evidence type="ECO:0000259" key="6">
    <source>
        <dbReference type="Pfam" id="PF08547"/>
    </source>
</evidence>
<evidence type="ECO:0000313" key="7">
    <source>
        <dbReference type="EMBL" id="KAK4884021.1"/>
    </source>
</evidence>
<dbReference type="InterPro" id="IPR039131">
    <property type="entry name" value="NDUFAF1"/>
</dbReference>
<dbReference type="GO" id="GO:0006120">
    <property type="term" value="P:mitochondrial electron transport, NADH to ubiquinone"/>
    <property type="evidence" value="ECO:0007669"/>
    <property type="project" value="TreeGrafter"/>
</dbReference>
<comment type="caution">
    <text evidence="7">The sequence shown here is derived from an EMBL/GenBank/DDBJ whole genome shotgun (WGS) entry which is preliminary data.</text>
</comment>
<gene>
    <name evidence="7" type="ORF">RN001_000292</name>
</gene>
<dbReference type="GO" id="GO:0032981">
    <property type="term" value="P:mitochondrial respiratory chain complex I assembly"/>
    <property type="evidence" value="ECO:0007669"/>
    <property type="project" value="TreeGrafter"/>
</dbReference>
<dbReference type="InterPro" id="IPR008979">
    <property type="entry name" value="Galactose-bd-like_sf"/>
</dbReference>
<keyword evidence="3" id="KW-0496">Mitochondrion</keyword>